<feature type="region of interest" description="Disordered" evidence="2">
    <location>
        <begin position="692"/>
        <end position="715"/>
    </location>
</feature>
<sequence length="2527" mass="282981">MASESSHELPPEWGLVPPNPDPDLVLPGDAIGRELDRIEMPSLDVPISRIIGSMPLVFRPDVEITELSEIDSETDEPETPPDTSASYAGWNRTIKSDSTPLQRATTIGGAVVHNLCLVIPDDDLNGFADLPVQPVRASKGEPAQLVAKILDDETETAPMPFLILPDERRGGPDVRSADSAAMDLLATYSPDKSTSQPIASALAALKAREPSGEKGDEEDQKEKLGRSKMEEFVLSGDINDFWGIKGLTAKLYKDAVDIPEMPEIREDKTEAKTEQFGGKMVPLSDEPDTKPKDKDDKGEDGEKQDTDEPAREKIKLNTEGLSLKGQPLGKLFPFINNFNLRNLPVENLEITYSEEKKNFLFKPGLRLEVDVAFKNSLAWAGDALKSLFGPNDPPKSIHLSAHLADTRDWSKRPKIENLVLQGYFPPLALKAWDLLNFRTLGIEIIATKAAKNKRSEDDSEGDKPEDGRLKEENLDDAGDKNEEGEDEEEGSDDKAKEKKSWFFGFAFFGTVLITKVPHANVPLGVNYRIARAFIAAEEEEKKEDDQEQDSEVQAAEDEGREGIAKEKSAKTIDKSPKDDAKEDGENNKEGKETDKKNDNSKHKRNWNLLIKPEKWENIYGIENITMEDAELKASFEEGDFRNTVKLELSAELKLGDGTFKVQGQISRDDNFLEVEVGDLTLTDIKKIHAQISGQKLPEKETNKSDDQKKADERKMAGGNKITFKEMKLKLSSKKSKEEKTTRKALELNGKIAFNEHSSAVGNLTFASDGVTVQGGISDIKIPDTDIVIEKAGLEIFFGFRPKKIEEKLDEKSGDGKKESKPTSESKPAAPGKDQDGKMVEKRLVKSTDKPPLTKTLSEKKETDNKAERVKRGNRFGILGVVKINKITIKVGLYTEQKESNERREWLAFGAIENVRLREIWNAIPEDSFLNLELRNIALIASSHDRKKKKKDDKTEDEGDDAGKSDEVKPKAIRNRVPDGEVWINNLSVFAVSEGEKPDEDSKGKEGDGDKDEKADEEEEQKEPDNWDVLGTVDAYNYPVVKGLQLCATIHSFRQLEELNGKKKLKGLTLILSINSKGKISATIDLPESFRLQFSDTAYLHSFGTTIAIKSTTGPELNIHATLTLMFKDSDPISVEGVIAGNIKGARGELMMSDDSKWVNPFNLNKNMVFSQLGVGTGFAYATVLVTGPDEIAMRGQVDIGNFRAKLDTGLRVTSAEAVFQLEMNKLDAMEVIQLAGVLIDNQAMQQMKGAEDKLVFEDLKLYVSSGAEFLGRYYDRGIQVRGKMWCFGKRGEFDGRFDENGVVIKAGIDKFKVGGLEITSTQEGVDRATMDIEMTKDRQKLFIDGRILYSSLEISVFLDLDIQEQYLKLDVKINLTESLLLSLKADVVVKNHNSLEGAEMSFEAILETDILGVILQGITDGIDVLHKLAEKAIDDARSDLTTKLAQKKAALEAMKSELDQLDKKCTAEKLKKQEEIEQETKLLRVLNDEFDKYAGAYRDAKEAREQNVEEIQKLKSLRDEAERRLGEKKMEIGKKYEEDIKKEKANRDAMEQEKKRLVDRKEAKWGDQLRSSREAEKSWNWWRDQENELYNWKMLTSSKAGKLAEATAGLEAAHIRKAADAAVRQVGITISQLPAFRDLEEAIGEATKKIEQFGRALDGLVNRGIGAYIEEMSKDESEDLDRQIRLLDALMEKSKELEAAYEEANRDLEKTVERLSPKQEAARKRIADIQAEIKMLPAQHEYMNKKQDYENIEIQVKDLNATLENIQRVMKEVSQISKDVLNTLKKGIPRVTKIIVRASNRSFADDKPLMFEIHAVWMDIQEIFCVEWAPNQRISVLYSQAAEKLATWGHEDEHPALPEPTPRPYPTPQDPKPGPQDPHHKVKIHLIHRGANNDADWPYWSTFDGQTWSEDYKVWSFGLQISDGFCLASFQKRLFIFHLNPRSRRSQVFYESYASGAWTRGATTTIPNTLTSPGMCAVTFRGKLYLFHHGIPKEKLRYNVFDGQRWGGDTDIHIDDVTVGFTAVVFNDKIYLFYLPKYGIASRRYAYVAFDGTRWEKARTLTRLGKSGVTAAVYQNKLYLVHQGHGKAEANKLWYNVFDGKDWITLSEKAGALLVPDCCDVEGDISSVVYEDKMYLFYKKLGDSGVYRHVFDGTLADALAILGISPIYHMREVGKNNHADLWTALLYEKFGAYGSSLPPSDLTTILSNYKGVADYPAAIFVDELLAAFPEAAVILTVRSEDSWAKSMKQTIVHYLDHRVIDETTPMAVMARTYSNLCWDNDFEKNGLALFRRHNEQVRLAAKERKFLESSYHISRTTRGRRFRGYSPIIRSMVNPSKAWSACLAFGLAVPGSATYDREGQRVGYNPLITEWNGPDSNMTATMDLVDASYVSLFQERRHIDVTAWAGVVSAGGQIIIAANAGIGIYQFIADIIKSKAEHNSCSMTIGTDGNGHVVEGYAYLATTSGHDCKTTAETKTILAAVKNCADWQHKHGAITGCCVLSHGGTWKGHLRLTSQPSKFPAHTVNCD</sequence>
<name>A0A365N1H7_GIBIN</name>
<dbReference type="InterPro" id="IPR046624">
    <property type="entry name" value="CSS2_C"/>
</dbReference>
<feature type="compositionally biased region" description="Basic and acidic residues" evidence="2">
    <location>
        <begin position="263"/>
        <end position="273"/>
    </location>
</feature>
<feature type="compositionally biased region" description="Pro residues" evidence="2">
    <location>
        <begin position="1857"/>
        <end position="1876"/>
    </location>
</feature>
<feature type="compositionally biased region" description="Acidic residues" evidence="2">
    <location>
        <begin position="482"/>
        <end position="491"/>
    </location>
</feature>
<feature type="region of interest" description="Disordered" evidence="2">
    <location>
        <begin position="993"/>
        <end position="1024"/>
    </location>
</feature>
<feature type="compositionally biased region" description="Basic and acidic residues" evidence="2">
    <location>
        <begin position="287"/>
        <end position="313"/>
    </location>
</feature>
<evidence type="ECO:0000259" key="3">
    <source>
        <dbReference type="Pfam" id="PF20521"/>
    </source>
</evidence>
<proteinExistence type="predicted"/>
<dbReference type="CDD" id="cd15482">
    <property type="entry name" value="Sialidase_non-viral"/>
    <property type="match status" value="1"/>
</dbReference>
<dbReference type="Gene3D" id="2.120.10.80">
    <property type="entry name" value="Kelch-type beta propeller"/>
    <property type="match status" value="1"/>
</dbReference>
<feature type="region of interest" description="Disordered" evidence="2">
    <location>
        <begin position="538"/>
        <end position="600"/>
    </location>
</feature>
<feature type="region of interest" description="Disordered" evidence="2">
    <location>
        <begin position="69"/>
        <end position="91"/>
    </location>
</feature>
<protein>
    <recommendedName>
        <fullName evidence="3">Secreted protein CSS2 C-terminal domain-containing protein</fullName>
    </recommendedName>
</protein>
<evidence type="ECO:0000313" key="4">
    <source>
        <dbReference type="EMBL" id="RBA14630.1"/>
    </source>
</evidence>
<feature type="compositionally biased region" description="Acidic residues" evidence="2">
    <location>
        <begin position="538"/>
        <end position="559"/>
    </location>
</feature>
<keyword evidence="1" id="KW-0175">Coiled coil</keyword>
<feature type="compositionally biased region" description="Basic and acidic residues" evidence="2">
    <location>
        <begin position="807"/>
        <end position="823"/>
    </location>
</feature>
<feature type="region of interest" description="Disordered" evidence="2">
    <location>
        <begin position="807"/>
        <end position="867"/>
    </location>
</feature>
<gene>
    <name evidence="4" type="ORF">FPRO05_13441</name>
</gene>
<organism evidence="4 5">
    <name type="scientific">Gibberella intermedia</name>
    <name type="common">Bulb rot disease fungus</name>
    <name type="synonym">Fusarium proliferatum</name>
    <dbReference type="NCBI Taxonomy" id="948311"/>
    <lineage>
        <taxon>Eukaryota</taxon>
        <taxon>Fungi</taxon>
        <taxon>Dikarya</taxon>
        <taxon>Ascomycota</taxon>
        <taxon>Pezizomycotina</taxon>
        <taxon>Sordariomycetes</taxon>
        <taxon>Hypocreomycetidae</taxon>
        <taxon>Hypocreales</taxon>
        <taxon>Nectriaceae</taxon>
        <taxon>Fusarium</taxon>
        <taxon>Fusarium fujikuroi species complex</taxon>
    </lineage>
</organism>
<evidence type="ECO:0000313" key="5">
    <source>
        <dbReference type="Proteomes" id="UP000251714"/>
    </source>
</evidence>
<feature type="region of interest" description="Disordered" evidence="2">
    <location>
        <begin position="206"/>
        <end position="226"/>
    </location>
</feature>
<feature type="coiled-coil region" evidence="1">
    <location>
        <begin position="1742"/>
        <end position="1776"/>
    </location>
</feature>
<evidence type="ECO:0000256" key="2">
    <source>
        <dbReference type="SAM" id="MobiDB-lite"/>
    </source>
</evidence>
<dbReference type="PANTHER" id="PTHR36978">
    <property type="entry name" value="P-LOOP CONTAINING NUCLEOTIDE TRIPHOSPHATE HYDROLASE"/>
    <property type="match status" value="1"/>
</dbReference>
<feature type="region of interest" description="Disordered" evidence="2">
    <location>
        <begin position="451"/>
        <end position="495"/>
    </location>
</feature>
<dbReference type="InterPro" id="IPR040632">
    <property type="entry name" value="Sulfotransfer_4"/>
</dbReference>
<feature type="compositionally biased region" description="Basic and acidic residues" evidence="2">
    <location>
        <begin position="832"/>
        <end position="848"/>
    </location>
</feature>
<feature type="compositionally biased region" description="Acidic residues" evidence="2">
    <location>
        <begin position="69"/>
        <end position="79"/>
    </location>
</feature>
<accession>A0A365N1H7</accession>
<feature type="compositionally biased region" description="Basic and acidic residues" evidence="2">
    <location>
        <begin position="856"/>
        <end position="867"/>
    </location>
</feature>
<comment type="caution">
    <text evidence="4">The sequence shown here is derived from an EMBL/GenBank/DDBJ whole genome shotgun (WGS) entry which is preliminary data.</text>
</comment>
<dbReference type="InterPro" id="IPR027417">
    <property type="entry name" value="P-loop_NTPase"/>
</dbReference>
<feature type="compositionally biased region" description="Basic and acidic residues" evidence="2">
    <location>
        <begin position="560"/>
        <end position="600"/>
    </location>
</feature>
<feature type="compositionally biased region" description="Basic and acidic residues" evidence="2">
    <location>
        <begin position="960"/>
        <end position="969"/>
    </location>
</feature>
<feature type="compositionally biased region" description="Basic and acidic residues" evidence="2">
    <location>
        <begin position="993"/>
        <end position="1013"/>
    </location>
</feature>
<feature type="region of interest" description="Disordered" evidence="2">
    <location>
        <begin position="263"/>
        <end position="313"/>
    </location>
</feature>
<feature type="compositionally biased region" description="Basic and acidic residues" evidence="2">
    <location>
        <begin position="453"/>
        <end position="481"/>
    </location>
</feature>
<dbReference type="Pfam" id="PF20521">
    <property type="entry name" value="DUF6736"/>
    <property type="match status" value="1"/>
</dbReference>
<feature type="region of interest" description="Disordered" evidence="2">
    <location>
        <begin position="944"/>
        <end position="971"/>
    </location>
</feature>
<dbReference type="Pfam" id="PF17784">
    <property type="entry name" value="Sulfotransfer_4"/>
    <property type="match status" value="1"/>
</dbReference>
<dbReference type="InterPro" id="IPR015915">
    <property type="entry name" value="Kelch-typ_b-propeller"/>
</dbReference>
<dbReference type="SUPFAM" id="SSF89372">
    <property type="entry name" value="Fucose-specific lectin"/>
    <property type="match status" value="2"/>
</dbReference>
<dbReference type="Proteomes" id="UP000251714">
    <property type="component" value="Unassembled WGS sequence"/>
</dbReference>
<feature type="compositionally biased region" description="Basic and acidic residues" evidence="2">
    <location>
        <begin position="696"/>
        <end position="715"/>
    </location>
</feature>
<feature type="domain" description="Secreted protein CSS2 C-terminal" evidence="3">
    <location>
        <begin position="2394"/>
        <end position="2514"/>
    </location>
</feature>
<dbReference type="PANTHER" id="PTHR36978:SF4">
    <property type="entry name" value="P-LOOP CONTAINING NUCLEOSIDE TRIPHOSPHATE HYDROLASE PROTEIN"/>
    <property type="match status" value="1"/>
</dbReference>
<feature type="coiled-coil region" evidence="1">
    <location>
        <begin position="1680"/>
        <end position="1714"/>
    </location>
</feature>
<feature type="compositionally biased region" description="Basic and acidic residues" evidence="2">
    <location>
        <begin position="1"/>
        <end position="10"/>
    </location>
</feature>
<feature type="region of interest" description="Disordered" evidence="2">
    <location>
        <begin position="1852"/>
        <end position="1879"/>
    </location>
</feature>
<dbReference type="EMBL" id="PKMI01000027">
    <property type="protein sequence ID" value="RBA14630.1"/>
    <property type="molecule type" value="Genomic_DNA"/>
</dbReference>
<reference evidence="4 5" key="1">
    <citation type="submission" date="2017-12" db="EMBL/GenBank/DDBJ databases">
        <title>Genome sequence of the mycotoxigenic crop pathogen Fusarium proliferatum, strain ITEM 2341 from Date Palm.</title>
        <authorList>
            <person name="Almiman B.F."/>
            <person name="Shittu T.A."/>
            <person name="Muthumeenakshi S."/>
            <person name="Baroncelli R."/>
            <person name="Sreenivasaprasada S."/>
        </authorList>
    </citation>
    <scope>NUCLEOTIDE SEQUENCE [LARGE SCALE GENOMIC DNA]</scope>
    <source>
        <strain evidence="4 5">ITEM 2341</strain>
    </source>
</reference>
<dbReference type="Gene3D" id="3.40.50.300">
    <property type="entry name" value="P-loop containing nucleotide triphosphate hydrolases"/>
    <property type="match status" value="1"/>
</dbReference>
<feature type="region of interest" description="Disordered" evidence="2">
    <location>
        <begin position="1"/>
        <end position="22"/>
    </location>
</feature>
<feature type="coiled-coil region" evidence="1">
    <location>
        <begin position="1437"/>
        <end position="1560"/>
    </location>
</feature>
<evidence type="ECO:0000256" key="1">
    <source>
        <dbReference type="SAM" id="Coils"/>
    </source>
</evidence>